<dbReference type="InterPro" id="IPR005149">
    <property type="entry name" value="Tscrpt_reg_PadR_N"/>
</dbReference>
<dbReference type="Gene3D" id="1.10.10.10">
    <property type="entry name" value="Winged helix-like DNA-binding domain superfamily/Winged helix DNA-binding domain"/>
    <property type="match status" value="1"/>
</dbReference>
<dbReference type="Proteomes" id="UP001458946">
    <property type="component" value="Unassembled WGS sequence"/>
</dbReference>
<feature type="domain" description="Transcription regulator PadR N-terminal" evidence="1">
    <location>
        <begin position="26"/>
        <end position="98"/>
    </location>
</feature>
<evidence type="ECO:0000259" key="1">
    <source>
        <dbReference type="Pfam" id="PF03551"/>
    </source>
</evidence>
<evidence type="ECO:0000313" key="3">
    <source>
        <dbReference type="Proteomes" id="UP001458946"/>
    </source>
</evidence>
<dbReference type="InterPro" id="IPR036388">
    <property type="entry name" value="WH-like_DNA-bd_sf"/>
</dbReference>
<dbReference type="SUPFAM" id="SSF46785">
    <property type="entry name" value="Winged helix' DNA-binding domain"/>
    <property type="match status" value="1"/>
</dbReference>
<keyword evidence="3" id="KW-1185">Reference proteome</keyword>
<dbReference type="PANTHER" id="PTHR33169:SF27">
    <property type="entry name" value="TRANSCRIPTIONAL REGULATOR PADR FAMILY PROTEIN"/>
    <property type="match status" value="1"/>
</dbReference>
<dbReference type="Pfam" id="PF03551">
    <property type="entry name" value="PadR"/>
    <property type="match status" value="1"/>
</dbReference>
<gene>
    <name evidence="2" type="ORF">Dxin01_01641</name>
</gene>
<sequence length="194" mass="22156">MEAHHSSAAHDPSLPPLPEDERILLLLGLLTSQDRHGYEINDFIEHQLACVTDLKKATAYQLLDRLEQHELITSRAEQHGQRPTRKVYALTESGHAHFMRLLTAQLREEEPLILPGNVPIMFCEHLPLPERLSALEERIGKLEARLKTYDYLLSKVSLTTGVGLSMERIQAVTQADLVWMKDLLGRWQAEQPQK</sequence>
<proteinExistence type="predicted"/>
<name>A0ABP9V9G8_9DEIO</name>
<reference evidence="2 3" key="1">
    <citation type="submission" date="2024-02" db="EMBL/GenBank/DDBJ databases">
        <title>Deinococcus xinjiangensis NBRC 107630.</title>
        <authorList>
            <person name="Ichikawa N."/>
            <person name="Katano-Makiyama Y."/>
            <person name="Hidaka K."/>
        </authorList>
    </citation>
    <scope>NUCLEOTIDE SEQUENCE [LARGE SCALE GENOMIC DNA]</scope>
    <source>
        <strain evidence="2 3">NBRC 107630</strain>
    </source>
</reference>
<evidence type="ECO:0000313" key="2">
    <source>
        <dbReference type="EMBL" id="GAA5501902.1"/>
    </source>
</evidence>
<comment type="caution">
    <text evidence="2">The sequence shown here is derived from an EMBL/GenBank/DDBJ whole genome shotgun (WGS) entry which is preliminary data.</text>
</comment>
<organism evidence="2 3">
    <name type="scientific">Deinococcus xinjiangensis</name>
    <dbReference type="NCBI Taxonomy" id="457454"/>
    <lineage>
        <taxon>Bacteria</taxon>
        <taxon>Thermotogati</taxon>
        <taxon>Deinococcota</taxon>
        <taxon>Deinococci</taxon>
        <taxon>Deinococcales</taxon>
        <taxon>Deinococcaceae</taxon>
        <taxon>Deinococcus</taxon>
    </lineage>
</organism>
<dbReference type="PANTHER" id="PTHR33169">
    <property type="entry name" value="PADR-FAMILY TRANSCRIPTIONAL REGULATOR"/>
    <property type="match status" value="1"/>
</dbReference>
<dbReference type="InterPro" id="IPR036390">
    <property type="entry name" value="WH_DNA-bd_sf"/>
</dbReference>
<dbReference type="EMBL" id="BAABRN010000015">
    <property type="protein sequence ID" value="GAA5501902.1"/>
    <property type="molecule type" value="Genomic_DNA"/>
</dbReference>
<protein>
    <recommendedName>
        <fullName evidence="1">Transcription regulator PadR N-terminal domain-containing protein</fullName>
    </recommendedName>
</protein>
<dbReference type="InterPro" id="IPR052509">
    <property type="entry name" value="Metal_resp_DNA-bind_regulator"/>
</dbReference>
<accession>A0ABP9V9G8</accession>